<dbReference type="InterPro" id="IPR021012">
    <property type="entry name" value="Dscam1_C"/>
</dbReference>
<keyword evidence="8" id="KW-1015">Disulfide bond</keyword>
<feature type="domain" description="Ig-like" evidence="13">
    <location>
        <begin position="423"/>
        <end position="517"/>
    </location>
</feature>
<feature type="region of interest" description="Disordered" evidence="10">
    <location>
        <begin position="1774"/>
        <end position="1835"/>
    </location>
</feature>
<feature type="domain" description="Fibronectin type-III" evidence="14">
    <location>
        <begin position="910"/>
        <end position="1005"/>
    </location>
</feature>
<dbReference type="Proteomes" id="UP000829999">
    <property type="component" value="Chromosome 28"/>
</dbReference>
<feature type="domain" description="Ig-like" evidence="13">
    <location>
        <begin position="711"/>
        <end position="804"/>
    </location>
</feature>
<keyword evidence="3 12" id="KW-0732">Signal</keyword>
<dbReference type="InterPro" id="IPR013783">
    <property type="entry name" value="Ig-like_fold"/>
</dbReference>
<dbReference type="GO" id="GO:0098632">
    <property type="term" value="F:cell-cell adhesion mediator activity"/>
    <property type="evidence" value="ECO:0007669"/>
    <property type="project" value="TreeGrafter"/>
</dbReference>
<evidence type="ECO:0000256" key="3">
    <source>
        <dbReference type="ARBA" id="ARBA00022729"/>
    </source>
</evidence>
<dbReference type="FunFam" id="2.60.40.10:FF:000324">
    <property type="entry name" value="Down syndrome cell adhesion molecule, isoform D"/>
    <property type="match status" value="1"/>
</dbReference>
<evidence type="ECO:0000256" key="8">
    <source>
        <dbReference type="ARBA" id="ARBA00023157"/>
    </source>
</evidence>
<feature type="domain" description="Fibronectin type-III" evidence="14">
    <location>
        <begin position="1215"/>
        <end position="1305"/>
    </location>
</feature>
<feature type="domain" description="Ig-like" evidence="13">
    <location>
        <begin position="1307"/>
        <end position="1393"/>
    </location>
</feature>
<dbReference type="PANTHER" id="PTHR10075">
    <property type="entry name" value="BASIGIN RELATED"/>
    <property type="match status" value="1"/>
</dbReference>
<protein>
    <submittedName>
        <fullName evidence="16">Cell adhesion molecule Dscam2 isoform X2</fullName>
    </submittedName>
</protein>
<dbReference type="GO" id="GO:0007156">
    <property type="term" value="P:homophilic cell adhesion via plasma membrane adhesion molecules"/>
    <property type="evidence" value="ECO:0007669"/>
    <property type="project" value="TreeGrafter"/>
</dbReference>
<dbReference type="GeneID" id="118265174"/>
<feature type="domain" description="Fibronectin type-III" evidence="14">
    <location>
        <begin position="1397"/>
        <end position="1491"/>
    </location>
</feature>
<keyword evidence="5" id="KW-0130">Cell adhesion</keyword>
<dbReference type="FunFam" id="2.60.40.10:FF:000498">
    <property type="entry name" value="Down syndrome cell adhesion molecule, isoform J"/>
    <property type="match status" value="1"/>
</dbReference>
<feature type="signal peptide" evidence="12">
    <location>
        <begin position="1"/>
        <end position="20"/>
    </location>
</feature>
<dbReference type="GO" id="GO:0030424">
    <property type="term" value="C:axon"/>
    <property type="evidence" value="ECO:0007669"/>
    <property type="project" value="TreeGrafter"/>
</dbReference>
<feature type="compositionally biased region" description="Low complexity" evidence="10">
    <location>
        <begin position="1910"/>
        <end position="1922"/>
    </location>
</feature>
<dbReference type="CDD" id="cd20956">
    <property type="entry name" value="IgI_4_Dscam"/>
    <property type="match status" value="1"/>
</dbReference>
<evidence type="ECO:0000256" key="4">
    <source>
        <dbReference type="ARBA" id="ARBA00022737"/>
    </source>
</evidence>
<dbReference type="PROSITE" id="PS50853">
    <property type="entry name" value="FN3"/>
    <property type="match status" value="6"/>
</dbReference>
<dbReference type="FunFam" id="2.60.40.10:FF:000017">
    <property type="entry name" value="Down syndrome cell adhesion molecule b"/>
    <property type="match status" value="2"/>
</dbReference>
<dbReference type="FunFam" id="2.60.40.10:FF:000394">
    <property type="entry name" value="Down syndrome cell adhesion molecule, isoform J"/>
    <property type="match status" value="1"/>
</dbReference>
<dbReference type="Gene3D" id="2.60.40.10">
    <property type="entry name" value="Immunoglobulins"/>
    <property type="match status" value="16"/>
</dbReference>
<dbReference type="SMART" id="SM00409">
    <property type="entry name" value="IG"/>
    <property type="match status" value="9"/>
</dbReference>
<feature type="domain" description="Ig-like" evidence="13">
    <location>
        <begin position="613"/>
        <end position="706"/>
    </location>
</feature>
<evidence type="ECO:0000256" key="7">
    <source>
        <dbReference type="ARBA" id="ARBA00023136"/>
    </source>
</evidence>
<dbReference type="FunFam" id="2.60.40.10:FF:000230">
    <property type="entry name" value="Down syndrome cell adhesion molecule, isoform D"/>
    <property type="match status" value="1"/>
</dbReference>
<dbReference type="SUPFAM" id="SSF48726">
    <property type="entry name" value="Immunoglobulin"/>
    <property type="match status" value="10"/>
</dbReference>
<dbReference type="SMART" id="SM00060">
    <property type="entry name" value="FN3"/>
    <property type="match status" value="6"/>
</dbReference>
<feature type="domain" description="Ig-like" evidence="13">
    <location>
        <begin position="522"/>
        <end position="606"/>
    </location>
</feature>
<evidence type="ECO:0000256" key="10">
    <source>
        <dbReference type="SAM" id="MobiDB-lite"/>
    </source>
</evidence>
<dbReference type="InterPro" id="IPR003599">
    <property type="entry name" value="Ig_sub"/>
</dbReference>
<dbReference type="Pfam" id="PF13927">
    <property type="entry name" value="Ig_3"/>
    <property type="match status" value="4"/>
</dbReference>
<dbReference type="GO" id="GO:0042802">
    <property type="term" value="F:identical protein binding"/>
    <property type="evidence" value="ECO:0007669"/>
    <property type="project" value="UniProtKB-ARBA"/>
</dbReference>
<dbReference type="CDD" id="cd00063">
    <property type="entry name" value="FN3"/>
    <property type="match status" value="6"/>
</dbReference>
<dbReference type="FunFam" id="2.60.40.10:FF:000410">
    <property type="entry name" value="Down syndrome cell adhesion molecule, isoform H"/>
    <property type="match status" value="1"/>
</dbReference>
<feature type="transmembrane region" description="Helical" evidence="11">
    <location>
        <begin position="1616"/>
        <end position="1639"/>
    </location>
</feature>
<dbReference type="InterPro" id="IPR013098">
    <property type="entry name" value="Ig_I-set"/>
</dbReference>
<gene>
    <name evidence="16" type="primary">LOC118265174</name>
</gene>
<dbReference type="InterPro" id="IPR007110">
    <property type="entry name" value="Ig-like_dom"/>
</dbReference>
<evidence type="ECO:0000256" key="12">
    <source>
        <dbReference type="SAM" id="SignalP"/>
    </source>
</evidence>
<feature type="domain" description="Ig-like" evidence="13">
    <location>
        <begin position="809"/>
        <end position="901"/>
    </location>
</feature>
<dbReference type="PROSITE" id="PS50835">
    <property type="entry name" value="IG_LIKE"/>
    <property type="match status" value="9"/>
</dbReference>
<feature type="domain" description="Fibronectin type-III" evidence="14">
    <location>
        <begin position="1010"/>
        <end position="1110"/>
    </location>
</feature>
<dbReference type="FunFam" id="2.60.40.10:FF:000310">
    <property type="entry name" value="Down syndrome cell adhesion molecule, isoform D"/>
    <property type="match status" value="1"/>
</dbReference>
<feature type="compositionally biased region" description="Polar residues" evidence="10">
    <location>
        <begin position="1814"/>
        <end position="1824"/>
    </location>
</feature>
<dbReference type="FunFam" id="2.60.40.10:FF:000311">
    <property type="entry name" value="Down syndrome cell adhesion molecule, isoform D"/>
    <property type="match status" value="1"/>
</dbReference>
<feature type="domain" description="Fibronectin type-III" evidence="14">
    <location>
        <begin position="1115"/>
        <end position="1211"/>
    </location>
</feature>
<name>A0A9R0EAN1_SPOFR</name>
<evidence type="ECO:0000313" key="16">
    <source>
        <dbReference type="RefSeq" id="XP_050561775.1"/>
    </source>
</evidence>
<dbReference type="FunFam" id="2.60.40.10:FF:000302">
    <property type="entry name" value="Down syndrome cell adhesion molecule, isoform D"/>
    <property type="match status" value="1"/>
</dbReference>
<dbReference type="GO" id="GO:0005886">
    <property type="term" value="C:plasma membrane"/>
    <property type="evidence" value="ECO:0007669"/>
    <property type="project" value="TreeGrafter"/>
</dbReference>
<keyword evidence="2 11" id="KW-0812">Transmembrane</keyword>
<proteinExistence type="predicted"/>
<dbReference type="InterPro" id="IPR003598">
    <property type="entry name" value="Ig_sub2"/>
</dbReference>
<dbReference type="FunFam" id="2.60.40.10:FF:000093">
    <property type="entry name" value="Down syndrome cell adhesion molecule, isoform B"/>
    <property type="match status" value="1"/>
</dbReference>
<dbReference type="Pfam" id="PF12355">
    <property type="entry name" value="Dscam_C"/>
    <property type="match status" value="1"/>
</dbReference>
<dbReference type="GO" id="GO:0070593">
    <property type="term" value="P:dendrite self-avoidance"/>
    <property type="evidence" value="ECO:0007669"/>
    <property type="project" value="TreeGrafter"/>
</dbReference>
<evidence type="ECO:0000259" key="13">
    <source>
        <dbReference type="PROSITE" id="PS50835"/>
    </source>
</evidence>
<dbReference type="Pfam" id="PF07679">
    <property type="entry name" value="I-set"/>
    <property type="match status" value="4"/>
</dbReference>
<evidence type="ECO:0000256" key="11">
    <source>
        <dbReference type="SAM" id="Phobius"/>
    </source>
</evidence>
<evidence type="ECO:0000313" key="15">
    <source>
        <dbReference type="Proteomes" id="UP000829999"/>
    </source>
</evidence>
<dbReference type="CTD" id="35652"/>
<dbReference type="GO" id="GO:0007411">
    <property type="term" value="P:axon guidance"/>
    <property type="evidence" value="ECO:0007669"/>
    <property type="project" value="TreeGrafter"/>
</dbReference>
<evidence type="ECO:0000259" key="14">
    <source>
        <dbReference type="PROSITE" id="PS50853"/>
    </source>
</evidence>
<dbReference type="CDD" id="cd20958">
    <property type="entry name" value="IgI_5_Dscam"/>
    <property type="match status" value="1"/>
</dbReference>
<feature type="domain" description="Ig-like" evidence="13">
    <location>
        <begin position="232"/>
        <end position="333"/>
    </location>
</feature>
<dbReference type="InterPro" id="IPR056754">
    <property type="entry name" value="DSCAM/DSCAML_C"/>
</dbReference>
<feature type="domain" description="Ig-like" evidence="13">
    <location>
        <begin position="27"/>
        <end position="120"/>
    </location>
</feature>
<dbReference type="SUPFAM" id="SSF49265">
    <property type="entry name" value="Fibronectin type III"/>
    <property type="match status" value="3"/>
</dbReference>
<keyword evidence="7 11" id="KW-0472">Membrane</keyword>
<accession>A0A9R0EAN1</accession>
<dbReference type="FunFam" id="2.60.40.10:FF:000719">
    <property type="entry name" value="nephrin isoform X1"/>
    <property type="match status" value="1"/>
</dbReference>
<dbReference type="FunFam" id="2.60.40.10:FF:000308">
    <property type="entry name" value="Down syndrome cell adhesion molecule, isoform D"/>
    <property type="match status" value="1"/>
</dbReference>
<dbReference type="Pfam" id="PF25059">
    <property type="entry name" value="FN3_DSCAM-DSCAML_C"/>
    <property type="match status" value="1"/>
</dbReference>
<feature type="chain" id="PRO_5040280571" evidence="12">
    <location>
        <begin position="21"/>
        <end position="1988"/>
    </location>
</feature>
<dbReference type="Pfam" id="PF00041">
    <property type="entry name" value="fn3"/>
    <property type="match status" value="5"/>
</dbReference>
<dbReference type="InterPro" id="IPR003961">
    <property type="entry name" value="FN3_dom"/>
</dbReference>
<comment type="subcellular location">
    <subcellularLocation>
        <location evidence="1">Membrane</location>
        <topology evidence="1">Single-pass membrane protein</topology>
    </subcellularLocation>
</comment>
<feature type="compositionally biased region" description="Basic and acidic residues" evidence="10">
    <location>
        <begin position="1947"/>
        <end position="1965"/>
    </location>
</feature>
<feature type="domain" description="Ig-like" evidence="13">
    <location>
        <begin position="337"/>
        <end position="416"/>
    </location>
</feature>
<feature type="region of interest" description="Disordered" evidence="10">
    <location>
        <begin position="1875"/>
        <end position="1988"/>
    </location>
</feature>
<feature type="domain" description="Fibronectin type-III" evidence="14">
    <location>
        <begin position="1495"/>
        <end position="1590"/>
    </location>
</feature>
<evidence type="ECO:0000256" key="6">
    <source>
        <dbReference type="ARBA" id="ARBA00022989"/>
    </source>
</evidence>
<organism evidence="15 16">
    <name type="scientific">Spodoptera frugiperda</name>
    <name type="common">Fall armyworm</name>
    <dbReference type="NCBI Taxonomy" id="7108"/>
    <lineage>
        <taxon>Eukaryota</taxon>
        <taxon>Metazoa</taxon>
        <taxon>Ecdysozoa</taxon>
        <taxon>Arthropoda</taxon>
        <taxon>Hexapoda</taxon>
        <taxon>Insecta</taxon>
        <taxon>Pterygota</taxon>
        <taxon>Neoptera</taxon>
        <taxon>Endopterygota</taxon>
        <taxon>Lepidoptera</taxon>
        <taxon>Glossata</taxon>
        <taxon>Ditrysia</taxon>
        <taxon>Noctuoidea</taxon>
        <taxon>Noctuidae</taxon>
        <taxon>Amphipyrinae</taxon>
        <taxon>Spodoptera</taxon>
    </lineage>
</organism>
<keyword evidence="4" id="KW-0677">Repeat</keyword>
<keyword evidence="9" id="KW-0393">Immunoglobulin domain</keyword>
<sequence>MSFIGFTALVALAAIGSVLCEDETIGPIFMKEPANRVDFSNTTGATVECAARGSPTPDIIWVRSDGTAVGDVPGLRQVQANGNLLFPPFRAEDYRQEVHAQVYACLARNSVGTIHSRDVNVRAVVSQYYVTEAENEYVIRGNTAIVHCKIPSFVSDFVYIEAWVMDDGQILTVNNTSTAQEGKYLVLPSGELHIRDVGPEDGYKSYQCRTKHRLTGETRLSATKGRLVITEPTNKIAPRKDSTKHFEGWEVFTVSQMDVAYLTCQVAAYPSPVFRWYKFVEGTTRKQPVTLDDRVKQVSGTLIIKEAKVEDSGKYLCVVNNSVGGESVETVLTVTAPLKATVEPATQTVDFGRPAVFTCRYEGNPVKTITWLKDGKDMKHHDATLRIESVKKEDKGMYQCFIRNDQESAGASAELKLGGRFEPPLIRHSFGEQTFRSGPSLRLKCVASGNPTPDIAWLLDGEKLTSGERLQIGQFVTADGNVESHLNISSVHTNDGGLYTCIASSKVGSASHAARVNVYGLPYVRPMKKRPVVAGDNLIVHCPVAGYPIDSIVWERDNRVLPINRKQKVFPNGTLVIENVERMSDEATYTCVAKNSQGYTAKGTLEVQVMVPPLIMPFNFGEVPFNPGDTALVNCVATKGDLPLDISWTFSSETIDSSLQRDITTMPLNPRASILTINSVSANHQGNYTCIVQNAAGRAEYAATLVVNVPPRWIIEPTDKAFAQGSDAKVECKADGFPKPQVTWKRAEGDTPGDYKDLKPNNPNVKVEDGTLTIANIQKTNEGYYLCEAVNGIGSGLSAVILISVQAPPQFEIKMRNQTARRSEPAVLQCQAKGEKPIGIIWNMNNKRLEPKSDPRYTIREEILPGGVVSDLSIRRTERSDSALFTCVATNAFGSDDTSINMIIQEVPEAPYGLKVLDKSGRTVQLSWAAPYDGNSPIKKFLIEYKRAKGNWEKDIDRVLVPGDTTEAGVFSLRPATAYHIRIVAENELGTSEPSETVTIITAEEAPTGPPQDCKVDAVDKHTLRVTWKPPPPQDWNGDLQGYYVGYKLASSNKSFVFETVDISKESGKEHHLDILNLKTYTQYAIVVQAFNKMGSGPVSGEVRAYTAEGAPSAPPQDVLCTTLTAQTIRVSWVSPPLAAANGLIKAYKVIYGPSETWYDEKSKDTKITASSETILHGLKKFTNYSMEVLATTNGGDGVRSAPIHCQTEQDVPEAPRAVKALVMGQDSILVSWRPPAQPNGVVTHYNVYTQAQNAEPHPNKVPASQTSYSATELKAGRYDFWVTASTIIGEGQPSATASCSPSDKVPAKIASFDESFTATYKEDVKLPCLAVGVPPPNILWKVKGHPLEASERVRQLPEGSLQIAGVAREDAGEYSCHVDNQFGTDTVTHTLSVLAPPFPPQLSIASSSVSSLTLRLKPSVEVDQSPAAGYTIHYKQEFGDWETVQIPSTTDTYTLENLFCGSRYQLYVTAYNGIGTGEASDVVIARTRGSKPPVPRAADFIEVGSSSVTLHLKQWLDGGCPMSHFVVENKKKGAAEWNQISNAVKPGGNFVVLDLEPATWYVLRITAHNNAGFNVAEYEFATLTMTGGTIAPLPGNVGTDKELPPWVKAWLEPEVLVPILATIVVFIVGVVVICLTLARRNTPHRLRGQKDMYYDAVYNASQAALGGGGGTLDKRGGLRDELGYIAPPNRKLPPVPGSNYNTCDRVKRQAVIMGAHSTWDPRRHHYERVRRPRLRRAGSGDTASTGMEDEICPYATFHLLGFREEMDPSKALAFPHHHPAHAGTLAHPHPHHPAHSRAGSQSMPRANSRYARKNSQGGQSAIYSTAPEYDDPATCAEEDQYRARYSRPMYACGPEYDEPACCAPEDEQYTGAYGTPYSDHYGSRPSIAYVSGTRKCGGSPEPPPPPPRNANNDNNCSSSFNESKDSNEISEAECDQPRNYPVRAHTAKDGLHSEEMRKLIDRPEATTPIPQQAVHGRGLTAYDTVAV</sequence>
<keyword evidence="6 11" id="KW-1133">Transmembrane helix</keyword>
<dbReference type="RefSeq" id="XP_050561775.1">
    <property type="nucleotide sequence ID" value="XM_050705818.1"/>
</dbReference>
<keyword evidence="15" id="KW-1185">Reference proteome</keyword>
<dbReference type="SMART" id="SM00408">
    <property type="entry name" value="IGc2"/>
    <property type="match status" value="9"/>
</dbReference>
<dbReference type="PANTHER" id="PTHR10075:SF100">
    <property type="entry name" value="FASCICLIN-2"/>
    <property type="match status" value="1"/>
</dbReference>
<evidence type="ECO:0000256" key="2">
    <source>
        <dbReference type="ARBA" id="ARBA00022692"/>
    </source>
</evidence>
<evidence type="ECO:0000256" key="5">
    <source>
        <dbReference type="ARBA" id="ARBA00022889"/>
    </source>
</evidence>
<evidence type="ECO:0000256" key="1">
    <source>
        <dbReference type="ARBA" id="ARBA00004167"/>
    </source>
</evidence>
<dbReference type="InterPro" id="IPR036116">
    <property type="entry name" value="FN3_sf"/>
</dbReference>
<evidence type="ECO:0000256" key="9">
    <source>
        <dbReference type="ARBA" id="ARBA00023319"/>
    </source>
</evidence>
<reference evidence="16" key="1">
    <citation type="submission" date="2025-08" db="UniProtKB">
        <authorList>
            <consortium name="RefSeq"/>
        </authorList>
    </citation>
    <scope>IDENTIFICATION</scope>
    <source>
        <tissue evidence="16">Whole larval tissue</tissue>
    </source>
</reference>
<dbReference type="InterPro" id="IPR036179">
    <property type="entry name" value="Ig-like_dom_sf"/>
</dbReference>